<dbReference type="PATRIC" id="fig|1117108.3.peg.2309"/>
<dbReference type="PANTHER" id="PTHR43649">
    <property type="entry name" value="ARABINOSE-BINDING PROTEIN-RELATED"/>
    <property type="match status" value="1"/>
</dbReference>
<keyword evidence="4" id="KW-0564">Palmitate</keyword>
<protein>
    <submittedName>
        <fullName evidence="7">Family 1 extracellular solute-binding protein</fullName>
    </submittedName>
</protein>
<evidence type="ECO:0000256" key="3">
    <source>
        <dbReference type="ARBA" id="ARBA00023136"/>
    </source>
</evidence>
<evidence type="ECO:0000256" key="5">
    <source>
        <dbReference type="ARBA" id="ARBA00023288"/>
    </source>
</evidence>
<organism evidence="7 8">
    <name type="scientific">Paenibacillus alvei TS-15</name>
    <dbReference type="NCBI Taxonomy" id="1117108"/>
    <lineage>
        <taxon>Bacteria</taxon>
        <taxon>Bacillati</taxon>
        <taxon>Bacillota</taxon>
        <taxon>Bacilli</taxon>
        <taxon>Bacillales</taxon>
        <taxon>Paenibacillaceae</taxon>
        <taxon>Paenibacillus</taxon>
    </lineage>
</organism>
<gene>
    <name evidence="7" type="ORF">PAALTS15_11119</name>
</gene>
<dbReference type="Proteomes" id="UP000015344">
    <property type="component" value="Unassembled WGS sequence"/>
</dbReference>
<dbReference type="Pfam" id="PF01547">
    <property type="entry name" value="SBP_bac_1"/>
    <property type="match status" value="1"/>
</dbReference>
<comment type="caution">
    <text evidence="7">The sequence shown here is derived from an EMBL/GenBank/DDBJ whole genome shotgun (WGS) entry which is preliminary data.</text>
</comment>
<feature type="transmembrane region" description="Helical" evidence="6">
    <location>
        <begin position="7"/>
        <end position="28"/>
    </location>
</feature>
<sequence>MLSSGKFVNRFMLIIYMLTLLVLGLFFIPKFNPISISPVKEELQDGKNIAIVINSLSFPFPAGLDENHNPYLDYIKKNVGFNVRVELPPVPSYEKMIDTIISMEQNHPDMININSPIQFAKFVTQNKLQPLDHWIDAYGADLKRLIPEELWNRVRYNGSIYAIPSGQLVKANEVIYIRKDWLDKLNLPIPVTLEDYKAAIKAFSEGDPDGNGKRDTYGFTMMKDLYHSSPLFGAFGVQLNQWTEREGKLVYGNVLPEMKEALSFFAELYRHGWIDPDFPIYRSNVMNEKIIEGKVGMFSGAWYDSRGVIAQSLKKDPQANWITIDYPIGKKGKQGVGALNPVFGYQVVPKGSSHAREVIQFLNFIAGKGRTSIVLGFHNQVWDWKDGKIVSKFNEHDKHLYRGMYSALVNVDKRWLLRARNDSYGKKFSLNDNIDKIEKNVVQDAYGGPPPLTMVRKWNELYSLQEVFVKIILGLESTNSFDDYVKRWYESGGTQVTQEVNDWHESHKK</sequence>
<evidence type="ECO:0000313" key="8">
    <source>
        <dbReference type="Proteomes" id="UP000015344"/>
    </source>
</evidence>
<dbReference type="CDD" id="cd13580">
    <property type="entry name" value="PBP2_AlgQ_like_1"/>
    <property type="match status" value="1"/>
</dbReference>
<dbReference type="Gene3D" id="3.40.190.10">
    <property type="entry name" value="Periplasmic binding protein-like II"/>
    <property type="match status" value="2"/>
</dbReference>
<name>S9SNI5_PAEAL</name>
<keyword evidence="3 6" id="KW-0472">Membrane</keyword>
<dbReference type="PANTHER" id="PTHR43649:SF33">
    <property type="entry name" value="POLYGALACTURONAN_RHAMNOGALACTURONAN-BINDING PROTEIN YTCQ"/>
    <property type="match status" value="1"/>
</dbReference>
<dbReference type="AlphaFoldDB" id="S9SNI5"/>
<dbReference type="InterPro" id="IPR050490">
    <property type="entry name" value="Bact_solute-bd_prot1"/>
</dbReference>
<evidence type="ECO:0000256" key="6">
    <source>
        <dbReference type="SAM" id="Phobius"/>
    </source>
</evidence>
<keyword evidence="5" id="KW-0449">Lipoprotein</keyword>
<proteinExistence type="predicted"/>
<dbReference type="InterPro" id="IPR006059">
    <property type="entry name" value="SBP"/>
</dbReference>
<dbReference type="SUPFAM" id="SSF53850">
    <property type="entry name" value="Periplasmic binding protein-like II"/>
    <property type="match status" value="1"/>
</dbReference>
<reference evidence="7 8" key="1">
    <citation type="submission" date="2013-05" db="EMBL/GenBank/DDBJ databases">
        <authorList>
            <person name="Strain E.A."/>
            <person name="Brown E."/>
            <person name="Allard M.W."/>
            <person name="Luo Y.L."/>
        </authorList>
    </citation>
    <scope>NUCLEOTIDE SEQUENCE [LARGE SCALE GENOMIC DNA]</scope>
    <source>
        <strain evidence="7 8">TS-15</strain>
    </source>
</reference>
<evidence type="ECO:0000313" key="7">
    <source>
        <dbReference type="EMBL" id="EPY07342.1"/>
    </source>
</evidence>
<keyword evidence="1" id="KW-1003">Cell membrane</keyword>
<evidence type="ECO:0000256" key="4">
    <source>
        <dbReference type="ARBA" id="ARBA00023139"/>
    </source>
</evidence>
<evidence type="ECO:0000256" key="1">
    <source>
        <dbReference type="ARBA" id="ARBA00022475"/>
    </source>
</evidence>
<evidence type="ECO:0000256" key="2">
    <source>
        <dbReference type="ARBA" id="ARBA00022729"/>
    </source>
</evidence>
<dbReference type="eggNOG" id="COG1653">
    <property type="taxonomic scope" value="Bacteria"/>
</dbReference>
<dbReference type="EMBL" id="ATMT01000044">
    <property type="protein sequence ID" value="EPY07342.1"/>
    <property type="molecule type" value="Genomic_DNA"/>
</dbReference>
<keyword evidence="2" id="KW-0732">Signal</keyword>
<keyword evidence="6" id="KW-0812">Transmembrane</keyword>
<keyword evidence="6" id="KW-1133">Transmembrane helix</keyword>
<accession>S9SNI5</accession>